<dbReference type="EMBL" id="CP073695">
    <property type="protein sequence ID" value="QUO47864.1"/>
    <property type="molecule type" value="Genomic_DNA"/>
</dbReference>
<organism evidence="2 3">
    <name type="scientific">Halorubrum ruber</name>
    <dbReference type="NCBI Taxonomy" id="2982524"/>
    <lineage>
        <taxon>Archaea</taxon>
        <taxon>Methanobacteriati</taxon>
        <taxon>Methanobacteriota</taxon>
        <taxon>Stenosarchaea group</taxon>
        <taxon>Halobacteria</taxon>
        <taxon>Halobacteriales</taxon>
        <taxon>Haloferacaceae</taxon>
        <taxon>Halorubrum</taxon>
    </lineage>
</organism>
<evidence type="ECO:0000313" key="2">
    <source>
        <dbReference type="EMBL" id="QUO47864.1"/>
    </source>
</evidence>
<dbReference type="KEGG" id="hss:J7656_00320"/>
<keyword evidence="3" id="KW-1185">Reference proteome</keyword>
<name>A0A8T8LM71_9EURY</name>
<evidence type="ECO:0000313" key="3">
    <source>
        <dbReference type="Proteomes" id="UP000679341"/>
    </source>
</evidence>
<dbReference type="RefSeq" id="WP_158603120.1">
    <property type="nucleotide sequence ID" value="NZ_CP073695.1"/>
</dbReference>
<dbReference type="GeneID" id="64825938"/>
<proteinExistence type="predicted"/>
<protein>
    <submittedName>
        <fullName evidence="2">Uncharacterized protein</fullName>
    </submittedName>
</protein>
<reference evidence="2 3" key="1">
    <citation type="submission" date="2021-03" db="EMBL/GenBank/DDBJ databases">
        <title>Halorubrum sodomense MBLA0099, Whole genome shotgun sequencing.</title>
        <authorList>
            <person name="Seo M.-J."/>
            <person name="Cho E.-S."/>
            <person name="Hwang C.Y."/>
        </authorList>
    </citation>
    <scope>NUCLEOTIDE SEQUENCE [LARGE SCALE GENOMIC DNA]</scope>
    <source>
        <strain evidence="2 3">MBLA0099</strain>
    </source>
</reference>
<sequence length="45" mass="4895">MVDNISVADGRLREGDGRGSAVVGGDRRRRRGPHRPLDADALDPR</sequence>
<dbReference type="AlphaFoldDB" id="A0A8T8LM71"/>
<accession>A0A8T8LM71</accession>
<feature type="compositionally biased region" description="Basic and acidic residues" evidence="1">
    <location>
        <begin position="35"/>
        <end position="45"/>
    </location>
</feature>
<evidence type="ECO:0000256" key="1">
    <source>
        <dbReference type="SAM" id="MobiDB-lite"/>
    </source>
</evidence>
<dbReference type="Proteomes" id="UP000679341">
    <property type="component" value="Chromosome"/>
</dbReference>
<feature type="region of interest" description="Disordered" evidence="1">
    <location>
        <begin position="1"/>
        <end position="45"/>
    </location>
</feature>
<gene>
    <name evidence="2" type="ORF">J7656_00320</name>
</gene>